<keyword evidence="7" id="KW-0716">Sensory transduction</keyword>
<dbReference type="STRING" id="81972.D7KIU9"/>
<evidence type="ECO:0000256" key="16">
    <source>
        <dbReference type="ARBA" id="ARBA00023136"/>
    </source>
</evidence>
<dbReference type="eggNOG" id="KOG0160">
    <property type="taxonomic scope" value="Eukaryota"/>
</dbReference>
<dbReference type="InterPro" id="IPR036018">
    <property type="entry name" value="MYSc_Myo11"/>
</dbReference>
<feature type="binding site" evidence="22">
    <location>
        <begin position="1163"/>
        <end position="1170"/>
    </location>
    <ligand>
        <name>ATP</name>
        <dbReference type="ChEBI" id="CHEBI:30616"/>
    </ligand>
</feature>
<feature type="compositionally biased region" description="Polar residues" evidence="24">
    <location>
        <begin position="102"/>
        <end position="116"/>
    </location>
</feature>
<dbReference type="EC" id="2.7.11.1" evidence="5"/>
<feature type="domain" description="Dilute" evidence="27">
    <location>
        <begin position="2195"/>
        <end position="2507"/>
    </location>
</feature>
<feature type="region of interest" description="Disordered" evidence="24">
    <location>
        <begin position="409"/>
        <end position="468"/>
    </location>
</feature>
<dbReference type="SUPFAM" id="SSF52540">
    <property type="entry name" value="P-loop containing nucleoside triphosphate hydrolases"/>
    <property type="match status" value="2"/>
</dbReference>
<comment type="subcellular location">
    <subcellularLocation>
        <location evidence="1">Membrane</location>
    </subcellularLocation>
</comment>
<keyword evidence="14 23" id="KW-0175">Coiled coil</keyword>
<evidence type="ECO:0000259" key="28">
    <source>
        <dbReference type="PROSITE" id="PS51456"/>
    </source>
</evidence>
<dbReference type="CDD" id="cd01384">
    <property type="entry name" value="MYSc_Myo11"/>
    <property type="match status" value="1"/>
</dbReference>
<dbReference type="InterPro" id="IPR004009">
    <property type="entry name" value="SH3_Myosin"/>
</dbReference>
<accession>D7KIU9</accession>
<dbReference type="Gene3D" id="1.20.120.720">
    <property type="entry name" value="Myosin VI head, motor domain, U50 subdomain"/>
    <property type="match status" value="1"/>
</dbReference>
<dbReference type="SMART" id="SM00015">
    <property type="entry name" value="IQ"/>
    <property type="match status" value="6"/>
</dbReference>
<dbReference type="Gene3D" id="3.30.70.1590">
    <property type="match status" value="1"/>
</dbReference>
<dbReference type="PROSITE" id="PS00108">
    <property type="entry name" value="PROTEIN_KINASE_ST"/>
    <property type="match status" value="1"/>
</dbReference>
<evidence type="ECO:0000256" key="4">
    <source>
        <dbReference type="ARBA" id="ARBA00008171"/>
    </source>
</evidence>
<dbReference type="InterPro" id="IPR008271">
    <property type="entry name" value="Ser/Thr_kinase_AS"/>
</dbReference>
<feature type="compositionally biased region" description="Polar residues" evidence="24">
    <location>
        <begin position="417"/>
        <end position="430"/>
    </location>
</feature>
<dbReference type="SMART" id="SM00242">
    <property type="entry name" value="MYSc"/>
    <property type="match status" value="1"/>
</dbReference>
<evidence type="ECO:0000256" key="7">
    <source>
        <dbReference type="ARBA" id="ARBA00022606"/>
    </source>
</evidence>
<feature type="compositionally biased region" description="Polar residues" evidence="24">
    <location>
        <begin position="64"/>
        <end position="80"/>
    </location>
</feature>
<keyword evidence="16" id="KW-0472">Membrane</keyword>
<evidence type="ECO:0000259" key="29">
    <source>
        <dbReference type="PROSITE" id="PS51844"/>
    </source>
</evidence>
<evidence type="ECO:0000256" key="6">
    <source>
        <dbReference type="ARBA" id="ARBA00022527"/>
    </source>
</evidence>
<evidence type="ECO:0000256" key="24">
    <source>
        <dbReference type="SAM" id="MobiDB-lite"/>
    </source>
</evidence>
<evidence type="ECO:0000256" key="17">
    <source>
        <dbReference type="ARBA" id="ARBA00023175"/>
    </source>
</evidence>
<dbReference type="FunFam" id="1.10.10.820:FF:000001">
    <property type="entry name" value="Myosin heavy chain"/>
    <property type="match status" value="1"/>
</dbReference>
<feature type="compositionally biased region" description="Low complexity" evidence="24">
    <location>
        <begin position="456"/>
        <end position="466"/>
    </location>
</feature>
<dbReference type="Gramene" id="Al_scaffold_0001_833">
    <property type="protein sequence ID" value="Al_scaffold_0001_833"/>
    <property type="gene ID" value="Al_scaffold_0001_833"/>
</dbReference>
<dbReference type="GO" id="GO:0005737">
    <property type="term" value="C:cytoplasm"/>
    <property type="evidence" value="ECO:0007669"/>
    <property type="project" value="TreeGrafter"/>
</dbReference>
<dbReference type="Pfam" id="PF07714">
    <property type="entry name" value="PK_Tyr_Ser-Thr"/>
    <property type="match status" value="1"/>
</dbReference>
<dbReference type="FunFam" id="1.20.120.720:FF:000011">
    <property type="entry name" value="Myosin 2"/>
    <property type="match status" value="1"/>
</dbReference>
<feature type="signal peptide" evidence="25">
    <location>
        <begin position="1"/>
        <end position="16"/>
    </location>
</feature>
<dbReference type="CDD" id="cd13999">
    <property type="entry name" value="STKc_MAP3K-like"/>
    <property type="match status" value="1"/>
</dbReference>
<dbReference type="FunFam" id="1.20.5.190:FF:000001">
    <property type="entry name" value="unconventional myosin-Va"/>
    <property type="match status" value="3"/>
</dbReference>
<comment type="similarity">
    <text evidence="3">Belongs to the TRAFAC class myosin-kinesin ATPase superfamily. Myosin family. Plant myosin class XI subfamily.</text>
</comment>
<dbReference type="SMART" id="SM01132">
    <property type="entry name" value="DIL"/>
    <property type="match status" value="1"/>
</dbReference>
<sequence length="2575" mass="290209">MIKLILNLVFVALNHSWFGIYRSKSAGNLYEEDLRIWKSVVNLKKENLTRAMKHIFKKLHRGGNQEQQNRTNDALPSSDQNRNHVAPQATPSSVAETLPVTGATSSMASHSPTAASNRADYMSSEEEYQVQLALAISASNSQSSEDPEKHQIRAATLLSLGSHQRMDSKRDSSEVLAQRLSRQYWEYGVLDYEEKVVDSFYDVYSLSTDSAKQGEMPSLEDLESNHGTPGFEAVVVNRPIDPSLRELLEIAECIAVDCPTTSVSVLVQRLAELVTEHMGRSAEDSNIVLAKWTDKSSEFKAALNTCVFPIGFVDIGISRHRALLFKVLADSVGLPCRLVKGSHYTGNEDDAVNTIRLEDEREYLVDLMTDPGTLIPADFASARDNTVEPYNSNGNKFPTAQLSNDFRHSAPKLSEGEGSSQSSMADNNSPLGRRTEAEKTDSSYPKLGPLRNVDLSTSPSSVTSSTQLENISSTAIAKGSRGAINDCSRTNMNIVPYNQNSEEDPKNLFADLNPFQNKGADKLFMPTKSGLNNVDDFHQQKNNPLVGRSPAPMMWKNYSCNEAPKRKENSYMENLLPKVHLEPRYGNTHSSYATSSSNGAVSSNVPCRDNVTFVSPVAAPSSFTSTENQFTPSIAGDMNRNTNNELDLQPNTAAVVHGHQKDESHIHDHRKYTSDDMSTGCDSRLKDHESTSSSLDSTSYRNDPQVLDDADVGECEIPWNDLVIGERIGLAYSFWRSHVLMLILFWLGSYGEVYHADWHGTEVAVKKFLDQDFSGAALAEFRSEVSHKFTFVYLLVRIMRRLRHPNVVFFLGAVTRPPNLSIVTEFLPRGSLYRILHRPKSHIDERRRIKMALDVAMGMNCLHTSTPTIVHRDLKTPNLLVDNNWNVKVGDFGLSRLKHNTFLSSKSTAGTPEWMAPEVLRNEPSNEKCDVYSFGVILWELATLRLPWRGMNPMQVVGAVGFQNRRLEIPKELDPVVGRIILECWQTDPNLRPSFAQLTEVLKPLNRLGTPVNIIVGSHVWVEDPQVAWIDGEVEKINGQEVVIQATIGKKVTAKLSKIYPKDVEAPAGGVDDMTKLSYLHEPGVLQNLKIRYELNEIYTYTGNILIAINPFQRLPHIYDAHMMQQYKGAPLGELSPHVFAVADVAYRAMINEGKSNSILVSGESGAGKTETTKMLMRYLAYLGGRAVTEGRTVEQQVLESNPVLEAFGNAKTVRNNNSSRFGKFVEIQFDKQGRISGAAIRTYLLERSRVCQISDPERNYHCFYLLCAAPQEEIEKYKLGHPKTFHYLNQSKCFELVGISDAHDYLATRRAMDIVGISEKEQEAIFRVVAAILHIGNIDFTKGEEVDSSVPKDEKSKFHLKTAAELLMCDLKALEDALCKRVMITPEEVIKRSLDPQSAVTSRDGLAKTVYSRLFDWLVDKINKSIGQDANSRSLIGVLDIYGFESFKTNRYAAPHSLLIPLCCSFEQFCINFTNEKLQQHFNQHVFKMEQEEYTKEAIDWSYIEFVDNQDVLDLIEKVISHFISPFLFHLQKPGGIVALLDEACMFPKSTHETFANKLYQTFKTHKRFIKPKLSRTDFAVAHYAGEVLYQSELFLDKNKDYVIPEHQDLLGASKCPFVVGLFPPLPEETSKSSKFSSIGSRFKMQLQQLMETLNSTEPHYIRCVKPNNLLKPAIFENVNIMQQLRCGGVLEAIRISCAGYPTRKPFFEFINRFGLLSPAALEVNFDEKVACQKILDNMGLKGYQIGKTKVFLRAGQMAELDARRAEVLSSAAKKIQRRIRTHQAQKRFIVLRKATISLQAICRGRLSCKLYENLRREAAAVKIQKNGRRHYSRKSYKKLHVASLVVQTGLRAMAARKQFRFRKQTKAATIVQAQWRCHRAISYYKKLKNGVILSQTRWRGRLAKRELRKLKMAARETGALKEAKDMLEKKVEELTYRVQLEKRLRGDLEEAKTQEITKLQSSFEEMRKKVDETNALLVKEREAAKKAAEEAPPVIKETQILVEDTKKIELMTEELDSVKATLEYEKQRADDAVKKFEEAQESLEDKKKKLEETEKKGQQLQESLTRMEEKCSNLESENKVLRQQAVSMAPNKFLSGRSRSILQRGSESGHLAVDARSSLDLHSHSMNHRDPSEVDDKPQKSLNEKQQENQELLIRCIVQHLGFQGNRPITACIIYKCLLQWRSFEVERTSVFDRIIQTIGHAIETQDNNNTLAYWLSNASTLLLLLQRTLKASGAAGMAPQRRRSSSATLFGRMSQSFRGAPPGVNLAMINGAAGGGADTFRQVEAKYPALLFKQQLTAYVEKIYGMIRDNLKKEISPLLGLCIQAPRTSRASLVKGASRSVGNTAAQQALIAHWQGIVKSLTNFLNTLKSNNVPSFLVRKVFTQIFSFINVQLFNSLLLRRECCSFSNGEYVKAGLSELEHWCFKATDEYAGSSWDELKHIRQAIGFLVIHQKPKKTLDEISHDLCPVLSIQQLYRISTMYWDDKYGTHSVSPDVSPLKLLMICVIANMRVLMTEDSNNAVSNSFLLDDDSSIPFSVDDLSKSMEKFEIADIEPPPLIRENSGFSFLLPVSE</sequence>
<keyword evidence="8" id="KW-0808">Transferase</keyword>
<dbReference type="Gene3D" id="1.10.10.820">
    <property type="match status" value="1"/>
</dbReference>
<organism evidence="31">
    <name type="scientific">Arabidopsis lyrata subsp. lyrata</name>
    <name type="common">Lyre-leaved rock-cress</name>
    <dbReference type="NCBI Taxonomy" id="81972"/>
    <lineage>
        <taxon>Eukaryota</taxon>
        <taxon>Viridiplantae</taxon>
        <taxon>Streptophyta</taxon>
        <taxon>Embryophyta</taxon>
        <taxon>Tracheophyta</taxon>
        <taxon>Spermatophyta</taxon>
        <taxon>Magnoliopsida</taxon>
        <taxon>eudicotyledons</taxon>
        <taxon>Gunneridae</taxon>
        <taxon>Pentapetalae</taxon>
        <taxon>rosids</taxon>
        <taxon>malvids</taxon>
        <taxon>Brassicales</taxon>
        <taxon>Brassicaceae</taxon>
        <taxon>Camelineae</taxon>
        <taxon>Arabidopsis</taxon>
    </lineage>
</organism>
<dbReference type="InterPro" id="IPR001245">
    <property type="entry name" value="Ser-Thr/Tyr_kinase_cat_dom"/>
</dbReference>
<feature type="region of interest" description="Disordered" evidence="24">
    <location>
        <begin position="2045"/>
        <end position="2066"/>
    </location>
</feature>
<evidence type="ECO:0000256" key="5">
    <source>
        <dbReference type="ARBA" id="ARBA00012513"/>
    </source>
</evidence>
<dbReference type="EMBL" id="GL348713">
    <property type="protein sequence ID" value="EFH65970.1"/>
    <property type="molecule type" value="Genomic_DNA"/>
</dbReference>
<dbReference type="PANTHER" id="PTHR13140">
    <property type="entry name" value="MYOSIN"/>
    <property type="match status" value="1"/>
</dbReference>
<feature type="domain" description="Myosin motor" evidence="28">
    <location>
        <begin position="1069"/>
        <end position="1767"/>
    </location>
</feature>
<keyword evidence="19" id="KW-0844">Vision</keyword>
<evidence type="ECO:0000256" key="18">
    <source>
        <dbReference type="ARBA" id="ARBA00023203"/>
    </source>
</evidence>
<dbReference type="InterPro" id="IPR011009">
    <property type="entry name" value="Kinase-like_dom_sf"/>
</dbReference>
<dbReference type="FunFam" id="1.10.510.10:FF:000476">
    <property type="entry name" value="PAS domain-containing protein tyrosine kinase family protein"/>
    <property type="match status" value="1"/>
</dbReference>
<keyword evidence="15 22" id="KW-0518">Myosin</keyword>
<dbReference type="GO" id="GO:0051015">
    <property type="term" value="F:actin filament binding"/>
    <property type="evidence" value="ECO:0007669"/>
    <property type="project" value="TreeGrafter"/>
</dbReference>
<dbReference type="Gene3D" id="3.30.200.20">
    <property type="entry name" value="Phosphorylase Kinase, domain 1"/>
    <property type="match status" value="1"/>
</dbReference>
<dbReference type="Pfam" id="PF14381">
    <property type="entry name" value="EDR1_CTR1_ARMC3_pept"/>
    <property type="match status" value="1"/>
</dbReference>
<evidence type="ECO:0000256" key="2">
    <source>
        <dbReference type="ARBA" id="ARBA00006998"/>
    </source>
</evidence>
<dbReference type="PANTHER" id="PTHR13140:SF792">
    <property type="entry name" value="MYOSIN-9"/>
    <property type="match status" value="1"/>
</dbReference>
<evidence type="ECO:0000256" key="14">
    <source>
        <dbReference type="ARBA" id="ARBA00023054"/>
    </source>
</evidence>
<dbReference type="InterPro" id="IPR055164">
    <property type="entry name" value="EDR1/CTR1/ARMC3-like_pept-like"/>
</dbReference>
<keyword evidence="18 22" id="KW-0009">Actin-binding</keyword>
<evidence type="ECO:0000313" key="31">
    <source>
        <dbReference type="Proteomes" id="UP000008694"/>
    </source>
</evidence>
<dbReference type="InterPro" id="IPR027417">
    <property type="entry name" value="P-loop_NTPase"/>
</dbReference>
<keyword evidence="11" id="KW-0418">Kinase</keyword>
<keyword evidence="10 22" id="KW-0547">Nucleotide-binding</keyword>
<gene>
    <name evidence="30" type="ORF">ARALYDRAFT_678510</name>
</gene>
<keyword evidence="12 22" id="KW-0067">ATP-binding</keyword>
<dbReference type="Gene3D" id="3.40.850.10">
    <property type="entry name" value="Kinesin motor domain"/>
    <property type="match status" value="1"/>
</dbReference>
<evidence type="ECO:0000256" key="23">
    <source>
        <dbReference type="SAM" id="Coils"/>
    </source>
</evidence>
<dbReference type="PROSITE" id="PS51844">
    <property type="entry name" value="SH3_LIKE"/>
    <property type="match status" value="1"/>
</dbReference>
<evidence type="ECO:0000256" key="21">
    <source>
        <dbReference type="ARBA" id="ARBA00048679"/>
    </source>
</evidence>
<evidence type="ECO:0000256" key="25">
    <source>
        <dbReference type="SAM" id="SignalP"/>
    </source>
</evidence>
<feature type="compositionally biased region" description="Basic and acidic residues" evidence="24">
    <location>
        <begin position="659"/>
        <end position="674"/>
    </location>
</feature>
<dbReference type="GO" id="GO:0000146">
    <property type="term" value="F:microfilament motor activity"/>
    <property type="evidence" value="ECO:0007669"/>
    <property type="project" value="TreeGrafter"/>
</dbReference>
<dbReference type="PROSITE" id="PS51456">
    <property type="entry name" value="MYOSIN_MOTOR"/>
    <property type="match status" value="1"/>
</dbReference>
<evidence type="ECO:0000256" key="11">
    <source>
        <dbReference type="ARBA" id="ARBA00022777"/>
    </source>
</evidence>
<evidence type="ECO:0000259" key="26">
    <source>
        <dbReference type="PROSITE" id="PS50011"/>
    </source>
</evidence>
<dbReference type="Proteomes" id="UP000008694">
    <property type="component" value="Unassembled WGS sequence"/>
</dbReference>
<dbReference type="InterPro" id="IPR001609">
    <property type="entry name" value="Myosin_head_motor_dom-like"/>
</dbReference>
<evidence type="ECO:0000256" key="8">
    <source>
        <dbReference type="ARBA" id="ARBA00022679"/>
    </source>
</evidence>
<dbReference type="GO" id="GO:0004674">
    <property type="term" value="F:protein serine/threonine kinase activity"/>
    <property type="evidence" value="ECO:0007669"/>
    <property type="project" value="UniProtKB-KW"/>
</dbReference>
<dbReference type="GO" id="GO:0009860">
    <property type="term" value="P:pollen tube growth"/>
    <property type="evidence" value="ECO:0007669"/>
    <property type="project" value="TreeGrafter"/>
</dbReference>
<dbReference type="HOGENOM" id="CLU_228021_0_0_1"/>
<dbReference type="Gene3D" id="1.20.5.190">
    <property type="match status" value="3"/>
</dbReference>
<dbReference type="InterPro" id="IPR000719">
    <property type="entry name" value="Prot_kinase_dom"/>
</dbReference>
<dbReference type="PRINTS" id="PR00193">
    <property type="entry name" value="MYOSINHEAVY"/>
</dbReference>
<dbReference type="PROSITE" id="PS50096">
    <property type="entry name" value="IQ"/>
    <property type="match status" value="6"/>
</dbReference>
<dbReference type="eggNOG" id="KOG0192">
    <property type="taxonomic scope" value="Eukaryota"/>
</dbReference>
<feature type="domain" description="Protein kinase" evidence="26">
    <location>
        <begin position="739"/>
        <end position="1022"/>
    </location>
</feature>
<feature type="region of interest" description="Disordered" evidence="24">
    <location>
        <begin position="659"/>
        <end position="700"/>
    </location>
</feature>
<evidence type="ECO:0000256" key="13">
    <source>
        <dbReference type="ARBA" id="ARBA00022860"/>
    </source>
</evidence>
<evidence type="ECO:0000256" key="20">
    <source>
        <dbReference type="ARBA" id="ARBA00047899"/>
    </source>
</evidence>
<dbReference type="GO" id="GO:0016020">
    <property type="term" value="C:membrane"/>
    <property type="evidence" value="ECO:0007669"/>
    <property type="project" value="UniProtKB-SubCell"/>
</dbReference>
<dbReference type="PROSITE" id="PS51126">
    <property type="entry name" value="DILUTE"/>
    <property type="match status" value="1"/>
</dbReference>
<dbReference type="CDD" id="cd15475">
    <property type="entry name" value="MyosinXI_CBD"/>
    <property type="match status" value="1"/>
</dbReference>
<protein>
    <recommendedName>
        <fullName evidence="5">non-specific serine/threonine protein kinase</fullName>
        <ecNumber evidence="5">2.7.11.1</ecNumber>
    </recommendedName>
</protein>
<dbReference type="PROSITE" id="PS50011">
    <property type="entry name" value="PROTEIN_KINASE_DOM"/>
    <property type="match status" value="1"/>
</dbReference>
<dbReference type="Pfam" id="PF00063">
    <property type="entry name" value="Myosin_head"/>
    <property type="match status" value="1"/>
</dbReference>
<dbReference type="GO" id="GO:0030048">
    <property type="term" value="P:actin filament-based movement"/>
    <property type="evidence" value="ECO:0007669"/>
    <property type="project" value="UniProtKB-ARBA"/>
</dbReference>
<keyword evidence="6" id="KW-0723">Serine/threonine-protein kinase</keyword>
<dbReference type="Pfam" id="PF02736">
    <property type="entry name" value="Myosin_N"/>
    <property type="match status" value="1"/>
</dbReference>
<feature type="coiled-coil region" evidence="23">
    <location>
        <begin position="1958"/>
        <end position="1992"/>
    </location>
</feature>
<dbReference type="GO" id="GO:0007015">
    <property type="term" value="P:actin filament organization"/>
    <property type="evidence" value="ECO:0007669"/>
    <property type="project" value="InterPro"/>
</dbReference>
<feature type="region of interest" description="Actin-binding" evidence="22">
    <location>
        <begin position="1648"/>
        <end position="1670"/>
    </location>
</feature>
<keyword evidence="13" id="KW-0112">Calmodulin-binding</keyword>
<evidence type="ECO:0000256" key="12">
    <source>
        <dbReference type="ARBA" id="ARBA00022840"/>
    </source>
</evidence>
<reference evidence="31" key="1">
    <citation type="journal article" date="2011" name="Nat. Genet.">
        <title>The Arabidopsis lyrata genome sequence and the basis of rapid genome size change.</title>
        <authorList>
            <person name="Hu T.T."/>
            <person name="Pattyn P."/>
            <person name="Bakker E.G."/>
            <person name="Cao J."/>
            <person name="Cheng J.-F."/>
            <person name="Clark R.M."/>
            <person name="Fahlgren N."/>
            <person name="Fawcett J.A."/>
            <person name="Grimwood J."/>
            <person name="Gundlach H."/>
            <person name="Haberer G."/>
            <person name="Hollister J.D."/>
            <person name="Ossowski S."/>
            <person name="Ottilar R.P."/>
            <person name="Salamov A.A."/>
            <person name="Schneeberger K."/>
            <person name="Spannagl M."/>
            <person name="Wang X."/>
            <person name="Yang L."/>
            <person name="Nasrallah M.E."/>
            <person name="Bergelson J."/>
            <person name="Carrington J.C."/>
            <person name="Gaut B.S."/>
            <person name="Schmutz J."/>
            <person name="Mayer K.F.X."/>
            <person name="Van de Peer Y."/>
            <person name="Grigoriev I.V."/>
            <person name="Nordborg M."/>
            <person name="Weigel D."/>
            <person name="Guo Y.-L."/>
        </authorList>
    </citation>
    <scope>NUCLEOTIDE SEQUENCE [LARGE SCALE GENOMIC DNA]</scope>
    <source>
        <strain evidence="31">cv. MN47</strain>
    </source>
</reference>
<dbReference type="InterPro" id="IPR036961">
    <property type="entry name" value="Kinesin_motor_dom_sf"/>
</dbReference>
<keyword evidence="9" id="KW-0677">Repeat</keyword>
<evidence type="ECO:0000256" key="15">
    <source>
        <dbReference type="ARBA" id="ARBA00023123"/>
    </source>
</evidence>
<dbReference type="GO" id="GO:0005516">
    <property type="term" value="F:calmodulin binding"/>
    <property type="evidence" value="ECO:0007669"/>
    <property type="project" value="UniProtKB-KW"/>
</dbReference>
<dbReference type="Gene3D" id="1.10.510.10">
    <property type="entry name" value="Transferase(Phosphotransferase) domain 1"/>
    <property type="match status" value="1"/>
</dbReference>
<dbReference type="Pfam" id="PF01843">
    <property type="entry name" value="DIL"/>
    <property type="match status" value="1"/>
</dbReference>
<name>D7KIU9_ARALL</name>
<comment type="catalytic activity">
    <reaction evidence="20">
        <text>L-threonyl-[protein] + ATP = O-phospho-L-threonyl-[protein] + ADP + H(+)</text>
        <dbReference type="Rhea" id="RHEA:46608"/>
        <dbReference type="Rhea" id="RHEA-COMP:11060"/>
        <dbReference type="Rhea" id="RHEA-COMP:11605"/>
        <dbReference type="ChEBI" id="CHEBI:15378"/>
        <dbReference type="ChEBI" id="CHEBI:30013"/>
        <dbReference type="ChEBI" id="CHEBI:30616"/>
        <dbReference type="ChEBI" id="CHEBI:61977"/>
        <dbReference type="ChEBI" id="CHEBI:456216"/>
        <dbReference type="EC" id="2.7.11.1"/>
    </reaction>
</comment>
<feature type="region of interest" description="Disordered" evidence="24">
    <location>
        <begin position="58"/>
        <end position="122"/>
    </location>
</feature>
<feature type="chain" id="PRO_5003101512" description="non-specific serine/threonine protein kinase" evidence="25">
    <location>
        <begin position="17"/>
        <end position="2575"/>
    </location>
</feature>
<evidence type="ECO:0000256" key="22">
    <source>
        <dbReference type="PROSITE-ProRule" id="PRU00782"/>
    </source>
</evidence>
<evidence type="ECO:0000256" key="1">
    <source>
        <dbReference type="ARBA" id="ARBA00004370"/>
    </source>
</evidence>
<proteinExistence type="inferred from homology"/>
<dbReference type="SMART" id="SM00220">
    <property type="entry name" value="S_TKc"/>
    <property type="match status" value="1"/>
</dbReference>
<feature type="region of interest" description="Disordered" evidence="24">
    <location>
        <begin position="2124"/>
        <end position="2147"/>
    </location>
</feature>
<keyword evidence="25" id="KW-0732">Signal</keyword>
<feature type="compositionally biased region" description="Basic and acidic residues" evidence="24">
    <location>
        <begin position="2045"/>
        <end position="2059"/>
    </location>
</feature>
<dbReference type="PRINTS" id="PR00109">
    <property type="entry name" value="TYRKINASE"/>
</dbReference>
<evidence type="ECO:0000256" key="9">
    <source>
        <dbReference type="ARBA" id="ARBA00022737"/>
    </source>
</evidence>
<evidence type="ECO:0000313" key="30">
    <source>
        <dbReference type="EMBL" id="EFH65970.1"/>
    </source>
</evidence>
<comment type="catalytic activity">
    <reaction evidence="21">
        <text>L-seryl-[protein] + ATP = O-phospho-L-seryl-[protein] + ADP + H(+)</text>
        <dbReference type="Rhea" id="RHEA:17989"/>
        <dbReference type="Rhea" id="RHEA-COMP:9863"/>
        <dbReference type="Rhea" id="RHEA-COMP:11604"/>
        <dbReference type="ChEBI" id="CHEBI:15378"/>
        <dbReference type="ChEBI" id="CHEBI:29999"/>
        <dbReference type="ChEBI" id="CHEBI:30616"/>
        <dbReference type="ChEBI" id="CHEBI:83421"/>
        <dbReference type="ChEBI" id="CHEBI:456216"/>
        <dbReference type="EC" id="2.7.11.1"/>
    </reaction>
</comment>
<dbReference type="GO" id="GO:0016459">
    <property type="term" value="C:myosin complex"/>
    <property type="evidence" value="ECO:0007669"/>
    <property type="project" value="UniProtKB-KW"/>
</dbReference>
<keyword evidence="31" id="KW-1185">Reference proteome</keyword>
<keyword evidence="17 22" id="KW-0505">Motor protein</keyword>
<dbReference type="Pfam" id="PF00612">
    <property type="entry name" value="IQ"/>
    <property type="match status" value="2"/>
</dbReference>
<dbReference type="Gene3D" id="1.20.58.530">
    <property type="match status" value="1"/>
</dbReference>
<evidence type="ECO:0000256" key="10">
    <source>
        <dbReference type="ARBA" id="ARBA00022741"/>
    </source>
</evidence>
<evidence type="ECO:0000259" key="27">
    <source>
        <dbReference type="PROSITE" id="PS51126"/>
    </source>
</evidence>
<dbReference type="InterPro" id="IPR037975">
    <property type="entry name" value="MyosinXI_CBD"/>
</dbReference>
<dbReference type="SUPFAM" id="SSF56112">
    <property type="entry name" value="Protein kinase-like (PK-like)"/>
    <property type="match status" value="1"/>
</dbReference>
<dbReference type="InterPro" id="IPR000048">
    <property type="entry name" value="IQ_motif_EF-hand-BS"/>
</dbReference>
<evidence type="ECO:0000256" key="19">
    <source>
        <dbReference type="ARBA" id="ARBA00023305"/>
    </source>
</evidence>
<comment type="similarity">
    <text evidence="2">In the C-terminal section; belongs to the TRAFAC class myosin-kinesin ATPase superfamily. Myosin family.</text>
</comment>
<dbReference type="InterPro" id="IPR002710">
    <property type="entry name" value="Dilute_dom"/>
</dbReference>
<comment type="similarity">
    <text evidence="4">Belongs to the protein kinase superfamily. TKL Ser/Thr protein kinase family. ROCO subfamily.</text>
</comment>
<feature type="domain" description="Myosin N-terminal SH3-like" evidence="29">
    <location>
        <begin position="1015"/>
        <end position="1064"/>
    </location>
</feature>
<dbReference type="GO" id="GO:0005524">
    <property type="term" value="F:ATP binding"/>
    <property type="evidence" value="ECO:0007669"/>
    <property type="project" value="UniProtKB-UniRule"/>
</dbReference>
<evidence type="ECO:0000256" key="3">
    <source>
        <dbReference type="ARBA" id="ARBA00008049"/>
    </source>
</evidence>